<proteinExistence type="predicted"/>
<dbReference type="AlphaFoldDB" id="A0A075GDP7"/>
<protein>
    <submittedName>
        <fullName evidence="1">Uncharacterized protein</fullName>
    </submittedName>
</protein>
<sequence>MQDPDPLPWGAQDRFQAHFIVRKKVDDVLSYSARVTQSTTGHFGSKKITDIKWNGGKIADVLNSDSSLKELLIQQSPDDAIISIEPTGNGVRIYGKWKNSFEFGVTKDQFEIYDKIAGHVKNL</sequence>
<organism evidence="1">
    <name type="scientific">uncultured marine thaumarchaeote KM3_11_F08</name>
    <dbReference type="NCBI Taxonomy" id="1455992"/>
    <lineage>
        <taxon>Archaea</taxon>
        <taxon>Nitrososphaerota</taxon>
        <taxon>environmental samples</taxon>
    </lineage>
</organism>
<dbReference type="EMBL" id="KF900574">
    <property type="protein sequence ID" value="AIE99822.1"/>
    <property type="molecule type" value="Genomic_DNA"/>
</dbReference>
<name>A0A075GDP7_9ARCH</name>
<reference evidence="1" key="1">
    <citation type="journal article" date="2014" name="Genome Biol. Evol.">
        <title>Pangenome evidence for extensive interdomain horizontal transfer affecting lineage core and shell genes in uncultured planktonic thaumarchaeota and euryarchaeota.</title>
        <authorList>
            <person name="Deschamps P."/>
            <person name="Zivanovic Y."/>
            <person name="Moreira D."/>
            <person name="Rodriguez-Valera F."/>
            <person name="Lopez-Garcia P."/>
        </authorList>
    </citation>
    <scope>NUCLEOTIDE SEQUENCE</scope>
</reference>
<evidence type="ECO:0000313" key="1">
    <source>
        <dbReference type="EMBL" id="AIE99822.1"/>
    </source>
</evidence>
<accession>A0A075GDP7</accession>